<proteinExistence type="predicted"/>
<keyword evidence="2" id="KW-1185">Reference proteome</keyword>
<sequence>MLSVGDRSVGQVSNQIPYVLSKVRTQREHVVLQYLVKRWNLAGIEDRAQPLDVKCQNCTNLHSYYRQSELEICMSCTSGCANQVQGPYTDIKCKQVTCSLNTCSHQNNKELGRIWKDEVVPLLYPALLLGAPESPSLSMLHCNGHHVHATANVNKPNEQILCKPIS</sequence>
<accession>A0A087TT76</accession>
<evidence type="ECO:0000313" key="2">
    <source>
        <dbReference type="Proteomes" id="UP000054359"/>
    </source>
</evidence>
<protein>
    <submittedName>
        <fullName evidence="1">Uncharacterized protein</fullName>
    </submittedName>
</protein>
<evidence type="ECO:0000313" key="1">
    <source>
        <dbReference type="EMBL" id="KFM68315.1"/>
    </source>
</evidence>
<name>A0A087TT76_STEMI</name>
<organism evidence="1 2">
    <name type="scientific">Stegodyphus mimosarum</name>
    <name type="common">African social velvet spider</name>
    <dbReference type="NCBI Taxonomy" id="407821"/>
    <lineage>
        <taxon>Eukaryota</taxon>
        <taxon>Metazoa</taxon>
        <taxon>Ecdysozoa</taxon>
        <taxon>Arthropoda</taxon>
        <taxon>Chelicerata</taxon>
        <taxon>Arachnida</taxon>
        <taxon>Araneae</taxon>
        <taxon>Araneomorphae</taxon>
        <taxon>Entelegynae</taxon>
        <taxon>Eresoidea</taxon>
        <taxon>Eresidae</taxon>
        <taxon>Stegodyphus</taxon>
    </lineage>
</organism>
<gene>
    <name evidence="1" type="ORF">X975_19810</name>
</gene>
<dbReference type="AlphaFoldDB" id="A0A087TT76"/>
<dbReference type="Proteomes" id="UP000054359">
    <property type="component" value="Unassembled WGS sequence"/>
</dbReference>
<dbReference type="EMBL" id="KK116628">
    <property type="protein sequence ID" value="KFM68315.1"/>
    <property type="molecule type" value="Genomic_DNA"/>
</dbReference>
<feature type="non-terminal residue" evidence="1">
    <location>
        <position position="166"/>
    </location>
</feature>
<reference evidence="1 2" key="1">
    <citation type="submission" date="2013-11" db="EMBL/GenBank/DDBJ databases">
        <title>Genome sequencing of Stegodyphus mimosarum.</title>
        <authorList>
            <person name="Bechsgaard J."/>
        </authorList>
    </citation>
    <scope>NUCLEOTIDE SEQUENCE [LARGE SCALE GENOMIC DNA]</scope>
</reference>